<dbReference type="Proteomes" id="UP000492821">
    <property type="component" value="Unassembled WGS sequence"/>
</dbReference>
<protein>
    <submittedName>
        <fullName evidence="2">Uncharacterized protein</fullName>
    </submittedName>
</protein>
<proteinExistence type="predicted"/>
<evidence type="ECO:0000313" key="1">
    <source>
        <dbReference type="Proteomes" id="UP000492821"/>
    </source>
</evidence>
<keyword evidence="1" id="KW-1185">Reference proteome</keyword>
<dbReference type="AlphaFoldDB" id="A0A7E4VA03"/>
<reference evidence="1" key="1">
    <citation type="journal article" date="2013" name="Genetics">
        <title>The draft genome and transcriptome of Panagrellus redivivus are shaped by the harsh demands of a free-living lifestyle.</title>
        <authorList>
            <person name="Srinivasan J."/>
            <person name="Dillman A.R."/>
            <person name="Macchietto M.G."/>
            <person name="Heikkinen L."/>
            <person name="Lakso M."/>
            <person name="Fracchia K.M."/>
            <person name="Antoshechkin I."/>
            <person name="Mortazavi A."/>
            <person name="Wong G."/>
            <person name="Sternberg P.W."/>
        </authorList>
    </citation>
    <scope>NUCLEOTIDE SEQUENCE [LARGE SCALE GENOMIC DNA]</scope>
    <source>
        <strain evidence="1">MT8872</strain>
    </source>
</reference>
<dbReference type="WBParaSite" id="Pan_g18286.t1">
    <property type="protein sequence ID" value="Pan_g18286.t1"/>
    <property type="gene ID" value="Pan_g18286"/>
</dbReference>
<name>A0A7E4VA03_PANRE</name>
<sequence length="77" mass="8141">MPVPSFQIPHTYCTKYSCPTPEDSVAGGVGGRSRGRRLSTSIREEASAGGFFGVEEGHDIGGEPTGMGAKPNCLRVW</sequence>
<organism evidence="1 2">
    <name type="scientific">Panagrellus redivivus</name>
    <name type="common">Microworm</name>
    <dbReference type="NCBI Taxonomy" id="6233"/>
    <lineage>
        <taxon>Eukaryota</taxon>
        <taxon>Metazoa</taxon>
        <taxon>Ecdysozoa</taxon>
        <taxon>Nematoda</taxon>
        <taxon>Chromadorea</taxon>
        <taxon>Rhabditida</taxon>
        <taxon>Tylenchina</taxon>
        <taxon>Panagrolaimomorpha</taxon>
        <taxon>Panagrolaimoidea</taxon>
        <taxon>Panagrolaimidae</taxon>
        <taxon>Panagrellus</taxon>
    </lineage>
</organism>
<accession>A0A7E4VA03</accession>
<evidence type="ECO:0000313" key="2">
    <source>
        <dbReference type="WBParaSite" id="Pan_g18286.t1"/>
    </source>
</evidence>
<reference evidence="2" key="2">
    <citation type="submission" date="2020-10" db="UniProtKB">
        <authorList>
            <consortium name="WormBaseParasite"/>
        </authorList>
    </citation>
    <scope>IDENTIFICATION</scope>
</reference>